<dbReference type="SUPFAM" id="SSF55811">
    <property type="entry name" value="Nudix"/>
    <property type="match status" value="1"/>
</dbReference>
<accession>A0ABP3PEK7</accession>
<evidence type="ECO:0000256" key="2">
    <source>
        <dbReference type="ARBA" id="ARBA00022723"/>
    </source>
</evidence>
<protein>
    <recommendedName>
        <fullName evidence="5">Nudix hydrolase domain-containing protein</fullName>
    </recommendedName>
</protein>
<keyword evidence="4" id="KW-0460">Magnesium</keyword>
<keyword evidence="2" id="KW-0479">Metal-binding</keyword>
<evidence type="ECO:0000256" key="3">
    <source>
        <dbReference type="ARBA" id="ARBA00022801"/>
    </source>
</evidence>
<organism evidence="6 7">
    <name type="scientific">Rhizomicrobium electricum</name>
    <dbReference type="NCBI Taxonomy" id="480070"/>
    <lineage>
        <taxon>Bacteria</taxon>
        <taxon>Pseudomonadati</taxon>
        <taxon>Pseudomonadota</taxon>
        <taxon>Alphaproteobacteria</taxon>
        <taxon>Micropepsales</taxon>
        <taxon>Micropepsaceae</taxon>
        <taxon>Rhizomicrobium</taxon>
    </lineage>
</organism>
<dbReference type="Gene3D" id="3.90.79.10">
    <property type="entry name" value="Nucleoside Triphosphate Pyrophosphohydrolase"/>
    <property type="match status" value="1"/>
</dbReference>
<dbReference type="InterPro" id="IPR047198">
    <property type="entry name" value="DDP-like_NUDIX"/>
</dbReference>
<comment type="caution">
    <text evidence="6">The sequence shown here is derived from an EMBL/GenBank/DDBJ whole genome shotgun (WGS) entry which is preliminary data.</text>
</comment>
<dbReference type="CDD" id="cd04666">
    <property type="entry name" value="NUDIX_DIPP2_like_Nudt4"/>
    <property type="match status" value="1"/>
</dbReference>
<sequence length="144" mass="16537">MATTHQAGVIAYRGENGRREVLLITSRDTHRWIIPKGNIGRGKTARKAAKLEAFEEAGLRGTIDSEIPIGFYTYFKRRQDQSAYPVSVEVFLMRVDRQRKKWPEKGKREICWLSIKDAIARIQEPGIVPLLKRLAELPDFRASE</sequence>
<gene>
    <name evidence="6" type="ORF">GCM10008942_08080</name>
</gene>
<evidence type="ECO:0000313" key="6">
    <source>
        <dbReference type="EMBL" id="GAA0562027.1"/>
    </source>
</evidence>
<evidence type="ECO:0000256" key="4">
    <source>
        <dbReference type="ARBA" id="ARBA00022842"/>
    </source>
</evidence>
<dbReference type="PANTHER" id="PTHR12629">
    <property type="entry name" value="DIPHOSPHOINOSITOL POLYPHOSPHATE PHOSPHOHYDROLASE"/>
    <property type="match status" value="1"/>
</dbReference>
<dbReference type="RefSeq" id="WP_166932255.1">
    <property type="nucleotide sequence ID" value="NZ_BAAADD010000002.1"/>
</dbReference>
<dbReference type="PANTHER" id="PTHR12629:SF0">
    <property type="entry name" value="DIPHOSPHOINOSITOL-POLYPHOSPHATE DIPHOSPHATASE"/>
    <property type="match status" value="1"/>
</dbReference>
<evidence type="ECO:0000313" key="7">
    <source>
        <dbReference type="Proteomes" id="UP001499951"/>
    </source>
</evidence>
<reference evidence="7" key="1">
    <citation type="journal article" date="2019" name="Int. J. Syst. Evol. Microbiol.">
        <title>The Global Catalogue of Microorganisms (GCM) 10K type strain sequencing project: providing services to taxonomists for standard genome sequencing and annotation.</title>
        <authorList>
            <consortium name="The Broad Institute Genomics Platform"/>
            <consortium name="The Broad Institute Genome Sequencing Center for Infectious Disease"/>
            <person name="Wu L."/>
            <person name="Ma J."/>
        </authorList>
    </citation>
    <scope>NUCLEOTIDE SEQUENCE [LARGE SCALE GENOMIC DNA]</scope>
    <source>
        <strain evidence="7">JCM 15089</strain>
    </source>
</reference>
<dbReference type="InterPro" id="IPR015797">
    <property type="entry name" value="NUDIX_hydrolase-like_dom_sf"/>
</dbReference>
<comment type="cofactor">
    <cofactor evidence="1">
        <name>Mg(2+)</name>
        <dbReference type="ChEBI" id="CHEBI:18420"/>
    </cofactor>
</comment>
<evidence type="ECO:0000259" key="5">
    <source>
        <dbReference type="PROSITE" id="PS51462"/>
    </source>
</evidence>
<dbReference type="Pfam" id="PF00293">
    <property type="entry name" value="NUDIX"/>
    <property type="match status" value="1"/>
</dbReference>
<keyword evidence="3" id="KW-0378">Hydrolase</keyword>
<proteinExistence type="predicted"/>
<name>A0ABP3PEK7_9PROT</name>
<evidence type="ECO:0000256" key="1">
    <source>
        <dbReference type="ARBA" id="ARBA00001946"/>
    </source>
</evidence>
<dbReference type="PROSITE" id="PS51462">
    <property type="entry name" value="NUDIX"/>
    <property type="match status" value="1"/>
</dbReference>
<dbReference type="InterPro" id="IPR000086">
    <property type="entry name" value="NUDIX_hydrolase_dom"/>
</dbReference>
<dbReference type="Proteomes" id="UP001499951">
    <property type="component" value="Unassembled WGS sequence"/>
</dbReference>
<dbReference type="EMBL" id="BAAADD010000002">
    <property type="protein sequence ID" value="GAA0562027.1"/>
    <property type="molecule type" value="Genomic_DNA"/>
</dbReference>
<keyword evidence="7" id="KW-1185">Reference proteome</keyword>
<feature type="domain" description="Nudix hydrolase" evidence="5">
    <location>
        <begin position="2"/>
        <end position="135"/>
    </location>
</feature>